<dbReference type="NCBIfam" id="NF040493">
    <property type="entry name" value="TA_anti_VapB"/>
    <property type="match status" value="1"/>
</dbReference>
<gene>
    <name evidence="1" type="ORF">H0I39_00990</name>
</gene>
<dbReference type="SUPFAM" id="SSF89447">
    <property type="entry name" value="AbrB/MazE/MraZ-like"/>
    <property type="match status" value="1"/>
</dbReference>
<dbReference type="PANTHER" id="PTHR37550:SF3">
    <property type="entry name" value="ANTITOXIN VAPB1"/>
    <property type="match status" value="1"/>
</dbReference>
<accession>A0A853IVZ6</accession>
<protein>
    <submittedName>
        <fullName evidence="1">AbrB/MazE/SpoVT family DNA-binding domain-containing protein</fullName>
    </submittedName>
</protein>
<sequence>MTAQATIFMNNRSQAVRLPAEMRFGDDVKKLRVRALGAERILAPADRVWDSFFLHEAPADDDFMNERVEQRPAQREEL</sequence>
<dbReference type="InterPro" id="IPR037914">
    <property type="entry name" value="SpoVT-AbrB_sf"/>
</dbReference>
<dbReference type="PANTHER" id="PTHR37550">
    <property type="entry name" value="ANTITOXIN VAPB1"/>
    <property type="match status" value="1"/>
</dbReference>
<dbReference type="Proteomes" id="UP000589716">
    <property type="component" value="Unassembled WGS sequence"/>
</dbReference>
<evidence type="ECO:0000313" key="1">
    <source>
        <dbReference type="EMBL" id="NZA00708.1"/>
    </source>
</evidence>
<dbReference type="Gene3D" id="2.10.260.10">
    <property type="match status" value="1"/>
</dbReference>
<keyword evidence="2" id="KW-1185">Reference proteome</keyword>
<dbReference type="InterPro" id="IPR047976">
    <property type="entry name" value="Anti_VapB2-like"/>
</dbReference>
<proteinExistence type="predicted"/>
<dbReference type="GO" id="GO:0003677">
    <property type="term" value="F:DNA binding"/>
    <property type="evidence" value="ECO:0007669"/>
    <property type="project" value="UniProtKB-KW"/>
</dbReference>
<dbReference type="RefSeq" id="WP_180549259.1">
    <property type="nucleotide sequence ID" value="NZ_DAIPTI010000012.1"/>
</dbReference>
<name>A0A853IVZ6_9BURK</name>
<organism evidence="1 2">
    <name type="scientific">Ottowia beijingensis</name>
    <dbReference type="NCBI Taxonomy" id="1207057"/>
    <lineage>
        <taxon>Bacteria</taxon>
        <taxon>Pseudomonadati</taxon>
        <taxon>Pseudomonadota</taxon>
        <taxon>Betaproteobacteria</taxon>
        <taxon>Burkholderiales</taxon>
        <taxon>Comamonadaceae</taxon>
        <taxon>Ottowia</taxon>
    </lineage>
</organism>
<comment type="caution">
    <text evidence="1">The sequence shown here is derived from an EMBL/GenBank/DDBJ whole genome shotgun (WGS) entry which is preliminary data.</text>
</comment>
<dbReference type="InterPro" id="IPR051734">
    <property type="entry name" value="VapB_TA_antitoxins"/>
</dbReference>
<keyword evidence="1" id="KW-0238">DNA-binding</keyword>
<reference evidence="1 2" key="1">
    <citation type="submission" date="2020-07" db="EMBL/GenBank/DDBJ databases">
        <authorList>
            <person name="Maaloum M."/>
        </authorList>
    </citation>
    <scope>NUCLEOTIDE SEQUENCE [LARGE SCALE GENOMIC DNA]</scope>
    <source>
        <strain evidence="1 2">GCS-AN-3</strain>
    </source>
</reference>
<dbReference type="AlphaFoldDB" id="A0A853IVZ6"/>
<dbReference type="EMBL" id="JACCKX010000001">
    <property type="protein sequence ID" value="NZA00708.1"/>
    <property type="molecule type" value="Genomic_DNA"/>
</dbReference>
<evidence type="ECO:0000313" key="2">
    <source>
        <dbReference type="Proteomes" id="UP000589716"/>
    </source>
</evidence>